<feature type="domain" description="Reverse transcriptase Ty1/copia-type" evidence="2">
    <location>
        <begin position="1"/>
        <end position="144"/>
    </location>
</feature>
<dbReference type="PANTHER" id="PTHR11439:SF467">
    <property type="entry name" value="INTEGRASE CATALYTIC DOMAIN-CONTAINING PROTEIN"/>
    <property type="match status" value="1"/>
</dbReference>
<dbReference type="Proteomes" id="UP001420932">
    <property type="component" value="Unassembled WGS sequence"/>
</dbReference>
<dbReference type="PANTHER" id="PTHR11439">
    <property type="entry name" value="GAG-POL-RELATED RETROTRANSPOSON"/>
    <property type="match status" value="1"/>
</dbReference>
<evidence type="ECO:0000313" key="3">
    <source>
        <dbReference type="EMBL" id="KAK9092808.1"/>
    </source>
</evidence>
<keyword evidence="1" id="KW-0812">Transmembrane</keyword>
<sequence length="425" mass="48476">MSQPEGFVSKQYPHYVCKLNKALYGLKQAPRAWFSKLKTTLLDWGFKNSSADVSFFFQRTESSVIMLLVYVDDILITSSNPLLIQQLITWLNSKFSLKSLGDVDFFLGFKVHRDSTGLYLSQHKYILDLLKRTNLLDSKPMSSPYSVGVKLNATDGIPFSDPTLYRSTLGALQYLTYTRPDLSFIVNKLSQFQQNPTDLHWAAVKRVLRFLKSSLATGIVFRPLLLCQLKSLSIRSMVMLMIDVLQVEFVFFLVAILLLGILRSNQLLHDRVSKFEYRALALGVTDILWTSSLLRELGFHCSIKPILWCDNTSARALALNPVFHARTKHIEIDVHFLREKLAAGLVELRYIPTDHQSADLFTKVLSTPRFHFLSSKLNLVSSPRFSLRGHVRDHSSSASLVMRQFKITVTHVYLVHVNKAGEFLI</sequence>
<dbReference type="CDD" id="cd09272">
    <property type="entry name" value="RNase_HI_RT_Ty1"/>
    <property type="match status" value="1"/>
</dbReference>
<evidence type="ECO:0000313" key="4">
    <source>
        <dbReference type="Proteomes" id="UP001420932"/>
    </source>
</evidence>
<organism evidence="3 4">
    <name type="scientific">Stephania yunnanensis</name>
    <dbReference type="NCBI Taxonomy" id="152371"/>
    <lineage>
        <taxon>Eukaryota</taxon>
        <taxon>Viridiplantae</taxon>
        <taxon>Streptophyta</taxon>
        <taxon>Embryophyta</taxon>
        <taxon>Tracheophyta</taxon>
        <taxon>Spermatophyta</taxon>
        <taxon>Magnoliopsida</taxon>
        <taxon>Ranunculales</taxon>
        <taxon>Menispermaceae</taxon>
        <taxon>Menispermoideae</taxon>
        <taxon>Cissampelideae</taxon>
        <taxon>Stephania</taxon>
    </lineage>
</organism>
<reference evidence="3 4" key="1">
    <citation type="submission" date="2024-01" db="EMBL/GenBank/DDBJ databases">
        <title>Genome assemblies of Stephania.</title>
        <authorList>
            <person name="Yang L."/>
        </authorList>
    </citation>
    <scope>NUCLEOTIDE SEQUENCE [LARGE SCALE GENOMIC DNA]</scope>
    <source>
        <strain evidence="3">YNDBR</strain>
        <tissue evidence="3">Leaf</tissue>
    </source>
</reference>
<evidence type="ECO:0000259" key="2">
    <source>
        <dbReference type="Pfam" id="PF07727"/>
    </source>
</evidence>
<feature type="transmembrane region" description="Helical" evidence="1">
    <location>
        <begin position="237"/>
        <end position="262"/>
    </location>
</feature>
<name>A0AAP0ELL0_9MAGN</name>
<dbReference type="SUPFAM" id="SSF56672">
    <property type="entry name" value="DNA/RNA polymerases"/>
    <property type="match status" value="1"/>
</dbReference>
<keyword evidence="1" id="KW-0472">Membrane</keyword>
<dbReference type="InterPro" id="IPR013103">
    <property type="entry name" value="RVT_2"/>
</dbReference>
<dbReference type="AlphaFoldDB" id="A0AAP0ELL0"/>
<keyword evidence="4" id="KW-1185">Reference proteome</keyword>
<dbReference type="InterPro" id="IPR043502">
    <property type="entry name" value="DNA/RNA_pol_sf"/>
</dbReference>
<comment type="caution">
    <text evidence="3">The sequence shown here is derived from an EMBL/GenBank/DDBJ whole genome shotgun (WGS) entry which is preliminary data.</text>
</comment>
<dbReference type="EMBL" id="JBBNAF010000012">
    <property type="protein sequence ID" value="KAK9092808.1"/>
    <property type="molecule type" value="Genomic_DNA"/>
</dbReference>
<keyword evidence="1" id="KW-1133">Transmembrane helix</keyword>
<gene>
    <name evidence="3" type="ORF">Syun_027719</name>
</gene>
<dbReference type="Pfam" id="PF07727">
    <property type="entry name" value="RVT_2"/>
    <property type="match status" value="1"/>
</dbReference>
<protein>
    <recommendedName>
        <fullName evidence="2">Reverse transcriptase Ty1/copia-type domain-containing protein</fullName>
    </recommendedName>
</protein>
<evidence type="ECO:0000256" key="1">
    <source>
        <dbReference type="SAM" id="Phobius"/>
    </source>
</evidence>
<accession>A0AAP0ELL0</accession>
<proteinExistence type="predicted"/>